<evidence type="ECO:0000313" key="2">
    <source>
        <dbReference type="EMBL" id="AWM14795.1"/>
    </source>
</evidence>
<proteinExistence type="predicted"/>
<name>A0A2U8QYA4_9FLAO</name>
<dbReference type="Pfam" id="PF01833">
    <property type="entry name" value="TIG"/>
    <property type="match status" value="1"/>
</dbReference>
<dbReference type="InterPro" id="IPR002909">
    <property type="entry name" value="IPT_dom"/>
</dbReference>
<dbReference type="OrthoDB" id="1491905at2"/>
<dbReference type="Gene3D" id="2.60.120.430">
    <property type="entry name" value="Galactose-binding lectin"/>
    <property type="match status" value="1"/>
</dbReference>
<dbReference type="AlphaFoldDB" id="A0A2U8QYA4"/>
<dbReference type="Gene3D" id="2.60.40.10">
    <property type="entry name" value="Immunoglobulins"/>
    <property type="match status" value="2"/>
</dbReference>
<dbReference type="InterPro" id="IPR013783">
    <property type="entry name" value="Ig-like_fold"/>
</dbReference>
<dbReference type="Proteomes" id="UP000245429">
    <property type="component" value="Chromosome"/>
</dbReference>
<protein>
    <recommendedName>
        <fullName evidence="1">IPT/TIG domain-containing protein</fullName>
    </recommendedName>
</protein>
<sequence length="311" mass="34826">MVNPPVITSVVLASDPDLEPVTQAQGGTMVIIRGSGFNTLKNVYFNDFDTYFNPAMVTDTEIFVAIDMETPYEEDAPQTLKVVNKNGEFVYHFVVAPPAPIVKSFQPVNAVEGDQITIYGNYFINPTVSFDGAQATVVSNTLTEIVAVMPANAQYKYITVETISGTASWGTAVGTAIYDDNFYAPWTIEAWNNHVYVTDLANAFQGTTFFKKDIPGWDNIQGNWDWDDQISQYTGIKFAVRSDTPGKLVFIFNGSNWGDSNFAFDTTTEWTEVSFTWQQLNNADHVQNITFQEFTGETHTYYFDNITYTVD</sequence>
<keyword evidence="3" id="KW-1185">Reference proteome</keyword>
<dbReference type="KEGG" id="fse:DI487_13680"/>
<dbReference type="InterPro" id="IPR014756">
    <property type="entry name" value="Ig_E-set"/>
</dbReference>
<gene>
    <name evidence="2" type="ORF">DI487_13680</name>
</gene>
<dbReference type="SUPFAM" id="SSF81296">
    <property type="entry name" value="E set domains"/>
    <property type="match status" value="2"/>
</dbReference>
<evidence type="ECO:0000313" key="3">
    <source>
        <dbReference type="Proteomes" id="UP000245429"/>
    </source>
</evidence>
<reference evidence="2 3" key="1">
    <citation type="submission" date="2018-05" db="EMBL/GenBank/DDBJ databases">
        <title>Flavobacterium sp. MEBiC07310.</title>
        <authorList>
            <person name="Baek K."/>
        </authorList>
    </citation>
    <scope>NUCLEOTIDE SEQUENCE [LARGE SCALE GENOMIC DNA]</scope>
    <source>
        <strain evidence="2 3">MEBiC07310</strain>
    </source>
</reference>
<evidence type="ECO:0000259" key="1">
    <source>
        <dbReference type="Pfam" id="PF01833"/>
    </source>
</evidence>
<dbReference type="EMBL" id="CP029463">
    <property type="protein sequence ID" value="AWM14795.1"/>
    <property type="molecule type" value="Genomic_DNA"/>
</dbReference>
<accession>A0A2U8QYA4</accession>
<organism evidence="2 3">
    <name type="scientific">Flavobacterium sediminis</name>
    <dbReference type="NCBI Taxonomy" id="2201181"/>
    <lineage>
        <taxon>Bacteria</taxon>
        <taxon>Pseudomonadati</taxon>
        <taxon>Bacteroidota</taxon>
        <taxon>Flavobacteriia</taxon>
        <taxon>Flavobacteriales</taxon>
        <taxon>Flavobacteriaceae</taxon>
        <taxon>Flavobacterium</taxon>
    </lineage>
</organism>
<feature type="domain" description="IPT/TIG" evidence="1">
    <location>
        <begin position="100"/>
        <end position="160"/>
    </location>
</feature>
<dbReference type="RefSeq" id="WP_109570133.1">
    <property type="nucleotide sequence ID" value="NZ_CP029463.1"/>
</dbReference>